<dbReference type="AlphaFoldDB" id="A0AAN6G6N4"/>
<keyword evidence="13" id="KW-0732">Signal</keyword>
<feature type="compositionally biased region" description="Low complexity" evidence="11">
    <location>
        <begin position="665"/>
        <end position="694"/>
    </location>
</feature>
<keyword evidence="6 10" id="KW-0863">Zinc-finger</keyword>
<evidence type="ECO:0000256" key="2">
    <source>
        <dbReference type="ARBA" id="ARBA00004167"/>
    </source>
</evidence>
<dbReference type="Proteomes" id="UP001176521">
    <property type="component" value="Unassembled WGS sequence"/>
</dbReference>
<feature type="region of interest" description="Disordered" evidence="11">
    <location>
        <begin position="1"/>
        <end position="22"/>
    </location>
</feature>
<evidence type="ECO:0000313" key="15">
    <source>
        <dbReference type="EMBL" id="KAK0519450.1"/>
    </source>
</evidence>
<feature type="region of interest" description="Disordered" evidence="11">
    <location>
        <begin position="397"/>
        <end position="425"/>
    </location>
</feature>
<dbReference type="Pfam" id="PF02225">
    <property type="entry name" value="PA"/>
    <property type="match status" value="1"/>
</dbReference>
<dbReference type="Gene3D" id="3.30.40.10">
    <property type="entry name" value="Zinc/RING finger domain, C3HC4 (zinc finger)"/>
    <property type="match status" value="1"/>
</dbReference>
<dbReference type="PANTHER" id="PTHR47168:SF1">
    <property type="entry name" value="OS02G0798600 PROTEIN"/>
    <property type="match status" value="1"/>
</dbReference>
<dbReference type="InterPro" id="IPR013083">
    <property type="entry name" value="Znf_RING/FYVE/PHD"/>
</dbReference>
<feature type="compositionally biased region" description="Gly residues" evidence="11">
    <location>
        <begin position="606"/>
        <end position="620"/>
    </location>
</feature>
<evidence type="ECO:0000256" key="3">
    <source>
        <dbReference type="ARBA" id="ARBA00012483"/>
    </source>
</evidence>
<evidence type="ECO:0000256" key="11">
    <source>
        <dbReference type="SAM" id="MobiDB-lite"/>
    </source>
</evidence>
<dbReference type="EC" id="2.3.2.27" evidence="3"/>
<feature type="transmembrane region" description="Helical" evidence="12">
    <location>
        <begin position="518"/>
        <end position="541"/>
    </location>
</feature>
<dbReference type="SMART" id="SM00184">
    <property type="entry name" value="RING"/>
    <property type="match status" value="1"/>
</dbReference>
<evidence type="ECO:0000256" key="8">
    <source>
        <dbReference type="ARBA" id="ARBA00022989"/>
    </source>
</evidence>
<evidence type="ECO:0000256" key="7">
    <source>
        <dbReference type="ARBA" id="ARBA00022833"/>
    </source>
</evidence>
<dbReference type="SUPFAM" id="SSF52025">
    <property type="entry name" value="PA domain"/>
    <property type="match status" value="1"/>
</dbReference>
<keyword evidence="4 12" id="KW-0812">Transmembrane</keyword>
<keyword evidence="8 12" id="KW-1133">Transmembrane helix</keyword>
<keyword evidence="16" id="KW-1185">Reference proteome</keyword>
<feature type="compositionally biased region" description="Acidic residues" evidence="11">
    <location>
        <begin position="253"/>
        <end position="263"/>
    </location>
</feature>
<evidence type="ECO:0000256" key="9">
    <source>
        <dbReference type="ARBA" id="ARBA00023136"/>
    </source>
</evidence>
<evidence type="ECO:0000256" key="5">
    <source>
        <dbReference type="ARBA" id="ARBA00022723"/>
    </source>
</evidence>
<dbReference type="GO" id="GO:0008270">
    <property type="term" value="F:zinc ion binding"/>
    <property type="evidence" value="ECO:0007669"/>
    <property type="project" value="UniProtKB-KW"/>
</dbReference>
<feature type="region of interest" description="Disordered" evidence="11">
    <location>
        <begin position="91"/>
        <end position="114"/>
    </location>
</feature>
<feature type="compositionally biased region" description="Acidic residues" evidence="11">
    <location>
        <begin position="482"/>
        <end position="497"/>
    </location>
</feature>
<keyword evidence="9 12" id="KW-0472">Membrane</keyword>
<feature type="signal peptide" evidence="13">
    <location>
        <begin position="1"/>
        <end position="41"/>
    </location>
</feature>
<keyword evidence="7" id="KW-0862">Zinc</keyword>
<evidence type="ECO:0000256" key="6">
    <source>
        <dbReference type="ARBA" id="ARBA00022771"/>
    </source>
</evidence>
<comment type="caution">
    <text evidence="15">The sequence shown here is derived from an EMBL/GenBank/DDBJ whole genome shotgun (WGS) entry which is preliminary data.</text>
</comment>
<evidence type="ECO:0000256" key="10">
    <source>
        <dbReference type="PROSITE-ProRule" id="PRU00175"/>
    </source>
</evidence>
<dbReference type="InterPro" id="IPR046450">
    <property type="entry name" value="PA_dom_sf"/>
</dbReference>
<dbReference type="InterPro" id="IPR051653">
    <property type="entry name" value="E3_ligase_sorting_rcpt"/>
</dbReference>
<dbReference type="EMBL" id="JAPDMQ010000985">
    <property type="protein sequence ID" value="KAK0519450.1"/>
    <property type="molecule type" value="Genomic_DNA"/>
</dbReference>
<name>A0AAN6G6N4_9BASI</name>
<feature type="region of interest" description="Disordered" evidence="11">
    <location>
        <begin position="583"/>
        <end position="694"/>
    </location>
</feature>
<organism evidence="15 16">
    <name type="scientific">Tilletia horrida</name>
    <dbReference type="NCBI Taxonomy" id="155126"/>
    <lineage>
        <taxon>Eukaryota</taxon>
        <taxon>Fungi</taxon>
        <taxon>Dikarya</taxon>
        <taxon>Basidiomycota</taxon>
        <taxon>Ustilaginomycotina</taxon>
        <taxon>Exobasidiomycetes</taxon>
        <taxon>Tilletiales</taxon>
        <taxon>Tilletiaceae</taxon>
        <taxon>Tilletia</taxon>
    </lineage>
</organism>
<feature type="region of interest" description="Disordered" evidence="11">
    <location>
        <begin position="229"/>
        <end position="309"/>
    </location>
</feature>
<dbReference type="InterPro" id="IPR001841">
    <property type="entry name" value="Znf_RING"/>
</dbReference>
<feature type="compositionally biased region" description="Low complexity" evidence="11">
    <location>
        <begin position="790"/>
        <end position="821"/>
    </location>
</feature>
<evidence type="ECO:0000313" key="16">
    <source>
        <dbReference type="Proteomes" id="UP001176521"/>
    </source>
</evidence>
<feature type="region of interest" description="Disordered" evidence="11">
    <location>
        <begin position="788"/>
        <end position="850"/>
    </location>
</feature>
<comment type="catalytic activity">
    <reaction evidence="1">
        <text>S-ubiquitinyl-[E2 ubiquitin-conjugating enzyme]-L-cysteine + [acceptor protein]-L-lysine = [E2 ubiquitin-conjugating enzyme]-L-cysteine + N(6)-ubiquitinyl-[acceptor protein]-L-lysine.</text>
        <dbReference type="EC" id="2.3.2.27"/>
    </reaction>
</comment>
<dbReference type="GO" id="GO:0061630">
    <property type="term" value="F:ubiquitin protein ligase activity"/>
    <property type="evidence" value="ECO:0007669"/>
    <property type="project" value="UniProtKB-EC"/>
</dbReference>
<protein>
    <recommendedName>
        <fullName evidence="3">RING-type E3 ubiquitin transferase</fullName>
        <ecNumber evidence="3">2.3.2.27</ecNumber>
    </recommendedName>
</protein>
<evidence type="ECO:0000256" key="13">
    <source>
        <dbReference type="SAM" id="SignalP"/>
    </source>
</evidence>
<feature type="compositionally biased region" description="Low complexity" evidence="11">
    <location>
        <begin position="1"/>
        <end position="13"/>
    </location>
</feature>
<dbReference type="FunFam" id="3.30.40.10:FF:000388">
    <property type="entry name" value="Putative RING zinc finger domain superfamily protein"/>
    <property type="match status" value="1"/>
</dbReference>
<dbReference type="Gene3D" id="3.50.30.30">
    <property type="match status" value="1"/>
</dbReference>
<reference evidence="15" key="1">
    <citation type="journal article" date="2023" name="PhytoFront">
        <title>Draft Genome Resources of Seven Strains of Tilletia horrida, Causal Agent of Kernel Smut of Rice.</title>
        <authorList>
            <person name="Khanal S."/>
            <person name="Antony Babu S."/>
            <person name="Zhou X.G."/>
        </authorList>
    </citation>
    <scope>NUCLEOTIDE SEQUENCE</scope>
    <source>
        <strain evidence="15">TX3</strain>
    </source>
</reference>
<sequence length="850" mass="88983">MSPQAAAAAAAGPRLRRSRMTRRTSSPSWLVLLLLAAAAAAACCGGSHALAVESARSRGSEGALSPAAAAATASASAAAVELDGLGYVPDLSGGEGSTMGPPAPGHTPRTENQHRTARMRTQLSSALVSLLNLVLHDLAELFSLSDAYASSDLALGWEPSDDASSSSFAGDDAGGSGDNVFNWAGSSLVVVRSQASYLTRPAAFGPRIVAEDGLRGVLLPVELFYRPPRAHAEGEGGRNTACPYKGGPGWRDDTEDNDDEALLEFEPPSSASSQQQQQHRFTSSSDADADAEANAAADRKNNRTTIAITPQIKPPRNWIALVERGSCPFVSKVRVAQALGAVGVVVGDAPSPSWTPPAPAPSLSRRSAQDGEGEGEQKENQSFWAWLKDTLREIFYGPRRGKPVTPDEDDGADPGQSNKRLVTMFGSGDTSDIHIPSTFVIRPSYLDLVRLIDEVEHEQQDAVRHRRQRQRRLGNLRISHDGDEDEAVGISDDDGEDDSHSPRGLDIILERDELIWEWPLIDFAIFLLLLPSIMTLGTVLIHRIRLARQRRKDRAPEPFVASLPCYIWRSGGVAWEKVEGDPDALDAMDRSGSGGGSGKRPAPPAGGVGNGTGPGTGGVSADGEQADAESGREIDLEAAGAGAGPGTSASKARKTSDSGEEEDAAAGPAADLGLPSSSHASGSGTGIGSSAPAAAAADSTSRKVSSRLSKAASSTSFSFLPPGRHYYGTVECAICLDDFADGDQVRILPCGHCFHRREVDEWLTRVRKLCPVCKRDCTVAVPDWMQRQEAPSAASDRPSPSPGASRSASAGAGVGADASVGTTTGVDVASLAEALEQPQQPADRPPSTSA</sequence>
<dbReference type="GO" id="GO:0016020">
    <property type="term" value="C:membrane"/>
    <property type="evidence" value="ECO:0007669"/>
    <property type="project" value="UniProtKB-SubCell"/>
</dbReference>
<feature type="domain" description="RING-type" evidence="14">
    <location>
        <begin position="732"/>
        <end position="774"/>
    </location>
</feature>
<dbReference type="SUPFAM" id="SSF57850">
    <property type="entry name" value="RING/U-box"/>
    <property type="match status" value="1"/>
</dbReference>
<evidence type="ECO:0000256" key="4">
    <source>
        <dbReference type="ARBA" id="ARBA00022692"/>
    </source>
</evidence>
<dbReference type="InterPro" id="IPR003137">
    <property type="entry name" value="PA_domain"/>
</dbReference>
<feature type="compositionally biased region" description="Low complexity" evidence="11">
    <location>
        <begin position="269"/>
        <end position="296"/>
    </location>
</feature>
<proteinExistence type="predicted"/>
<feature type="region of interest" description="Disordered" evidence="11">
    <location>
        <begin position="347"/>
        <end position="382"/>
    </location>
</feature>
<accession>A0AAN6G6N4</accession>
<evidence type="ECO:0000256" key="12">
    <source>
        <dbReference type="SAM" id="Phobius"/>
    </source>
</evidence>
<evidence type="ECO:0000256" key="1">
    <source>
        <dbReference type="ARBA" id="ARBA00000900"/>
    </source>
</evidence>
<comment type="subcellular location">
    <subcellularLocation>
        <location evidence="2">Membrane</location>
        <topology evidence="2">Single-pass membrane protein</topology>
    </subcellularLocation>
</comment>
<dbReference type="Pfam" id="PF13639">
    <property type="entry name" value="zf-RING_2"/>
    <property type="match status" value="1"/>
</dbReference>
<feature type="region of interest" description="Disordered" evidence="11">
    <location>
        <begin position="474"/>
        <end position="502"/>
    </location>
</feature>
<evidence type="ECO:0000259" key="14">
    <source>
        <dbReference type="PROSITE" id="PS50089"/>
    </source>
</evidence>
<dbReference type="PANTHER" id="PTHR47168">
    <property type="entry name" value="RING ZINC FINGER DOMAIN SUPERFAMILY PROTEIN-RELATED"/>
    <property type="match status" value="1"/>
</dbReference>
<keyword evidence="5" id="KW-0479">Metal-binding</keyword>
<feature type="chain" id="PRO_5043016543" description="RING-type E3 ubiquitin transferase" evidence="13">
    <location>
        <begin position="42"/>
        <end position="850"/>
    </location>
</feature>
<dbReference type="PROSITE" id="PS50089">
    <property type="entry name" value="ZF_RING_2"/>
    <property type="match status" value="1"/>
</dbReference>
<gene>
    <name evidence="15" type="ORF">OC842_007453</name>
</gene>